<proteinExistence type="predicted"/>
<gene>
    <name evidence="1" type="primary">marinerT_145</name>
    <name evidence="1" type="ORF">TNCT_81931</name>
</gene>
<dbReference type="EMBL" id="BMAO01027150">
    <property type="protein sequence ID" value="GFR14837.1"/>
    <property type="molecule type" value="Genomic_DNA"/>
</dbReference>
<organism evidence="1 2">
    <name type="scientific">Trichonephila clavata</name>
    <name type="common">Joro spider</name>
    <name type="synonym">Nephila clavata</name>
    <dbReference type="NCBI Taxonomy" id="2740835"/>
    <lineage>
        <taxon>Eukaryota</taxon>
        <taxon>Metazoa</taxon>
        <taxon>Ecdysozoa</taxon>
        <taxon>Arthropoda</taxon>
        <taxon>Chelicerata</taxon>
        <taxon>Arachnida</taxon>
        <taxon>Araneae</taxon>
        <taxon>Araneomorphae</taxon>
        <taxon>Entelegynae</taxon>
        <taxon>Araneoidea</taxon>
        <taxon>Nephilidae</taxon>
        <taxon>Trichonephila</taxon>
    </lineage>
</organism>
<dbReference type="AlphaFoldDB" id="A0A8X6H0M6"/>
<evidence type="ECO:0000313" key="1">
    <source>
        <dbReference type="EMBL" id="GFR14837.1"/>
    </source>
</evidence>
<sequence length="110" mass="12805">MSTVCVVQLLSNDAKDSLRGASYWKTMLDLAGLVNALVLDKHRITVIEIHRLLDISVSITHTIMHQHFNFRKICTQWVSHQLASKQRITRMVLFSNHLQRYHDEEYGFPS</sequence>
<name>A0A8X6H0M6_TRICU</name>
<evidence type="ECO:0000313" key="2">
    <source>
        <dbReference type="Proteomes" id="UP000887116"/>
    </source>
</evidence>
<comment type="caution">
    <text evidence="1">The sequence shown here is derived from an EMBL/GenBank/DDBJ whole genome shotgun (WGS) entry which is preliminary data.</text>
</comment>
<protein>
    <submittedName>
        <fullName evidence="1">Mariner Mos1 transposase</fullName>
    </submittedName>
</protein>
<accession>A0A8X6H0M6</accession>
<reference evidence="1" key="1">
    <citation type="submission" date="2020-07" db="EMBL/GenBank/DDBJ databases">
        <title>Multicomponent nature underlies the extraordinary mechanical properties of spider dragline silk.</title>
        <authorList>
            <person name="Kono N."/>
            <person name="Nakamura H."/>
            <person name="Mori M."/>
            <person name="Yoshida Y."/>
            <person name="Ohtoshi R."/>
            <person name="Malay A.D."/>
            <person name="Moran D.A.P."/>
            <person name="Tomita M."/>
            <person name="Numata K."/>
            <person name="Arakawa K."/>
        </authorList>
    </citation>
    <scope>NUCLEOTIDE SEQUENCE</scope>
</reference>
<dbReference type="Proteomes" id="UP000887116">
    <property type="component" value="Unassembled WGS sequence"/>
</dbReference>
<dbReference type="OrthoDB" id="10017160at2759"/>
<keyword evidence="2" id="KW-1185">Reference proteome</keyword>